<dbReference type="Proteomes" id="UP000249065">
    <property type="component" value="Unassembled WGS sequence"/>
</dbReference>
<dbReference type="PANTHER" id="PTHR47572">
    <property type="entry name" value="LIPOPROTEIN-RELATED"/>
    <property type="match status" value="1"/>
</dbReference>
<evidence type="ECO:0000259" key="1">
    <source>
        <dbReference type="Pfam" id="PF08450"/>
    </source>
</evidence>
<protein>
    <submittedName>
        <fullName evidence="2">SMP-30/gluconolactonase/LRE family protein</fullName>
    </submittedName>
</protein>
<evidence type="ECO:0000313" key="3">
    <source>
        <dbReference type="Proteomes" id="UP000249065"/>
    </source>
</evidence>
<evidence type="ECO:0000313" key="2">
    <source>
        <dbReference type="EMBL" id="RAI54596.1"/>
    </source>
</evidence>
<dbReference type="PANTHER" id="PTHR47572:SF5">
    <property type="entry name" value="BLR2277 PROTEIN"/>
    <property type="match status" value="1"/>
</dbReference>
<dbReference type="Pfam" id="PF08450">
    <property type="entry name" value="SGL"/>
    <property type="match status" value="1"/>
</dbReference>
<organism evidence="2 3">
    <name type="scientific">Roseicella frigidaeris</name>
    <dbReference type="NCBI Taxonomy" id="2230885"/>
    <lineage>
        <taxon>Bacteria</taxon>
        <taxon>Pseudomonadati</taxon>
        <taxon>Pseudomonadota</taxon>
        <taxon>Alphaproteobacteria</taxon>
        <taxon>Acetobacterales</taxon>
        <taxon>Roseomonadaceae</taxon>
        <taxon>Roseicella</taxon>
    </lineage>
</organism>
<reference evidence="3" key="1">
    <citation type="submission" date="2018-06" db="EMBL/GenBank/DDBJ databases">
        <authorList>
            <person name="Khan S.A."/>
        </authorList>
    </citation>
    <scope>NUCLEOTIDE SEQUENCE [LARGE SCALE GENOMIC DNA]</scope>
    <source>
        <strain evidence="3">DB-1506</strain>
    </source>
</reference>
<feature type="domain" description="SMP-30/Gluconolactonase/LRE-like region" evidence="1">
    <location>
        <begin position="13"/>
        <end position="282"/>
    </location>
</feature>
<dbReference type="InterPro" id="IPR011042">
    <property type="entry name" value="6-blade_b-propeller_TolB-like"/>
</dbReference>
<name>A0A327LVY9_9PROT</name>
<dbReference type="Gene3D" id="2.120.10.30">
    <property type="entry name" value="TolB, C-terminal domain"/>
    <property type="match status" value="1"/>
</dbReference>
<dbReference type="SUPFAM" id="SSF63829">
    <property type="entry name" value="Calcium-dependent phosphotriesterase"/>
    <property type="match status" value="1"/>
</dbReference>
<dbReference type="RefSeq" id="WP_111472783.1">
    <property type="nucleotide sequence ID" value="NZ_QLIX01000047.1"/>
</dbReference>
<proteinExistence type="predicted"/>
<sequence>MNDIRILARGLGFPEGPVAMADGSILLTEINGGWVTRVGADGQVTRLGQAAGGPNGLARAPDGALILCNNGGSRYLPDSFMGQGPSDDYEYGSVERVDPATGARRLLYKAANGHKLSAPNDLVFDRHGGFYFTDLGKRYATSRDHGGLYYAMPDGSSVREIAYPILSANGVGLSPDEATVYVADTESARLWAFTVESPGVLRKEPFPSPHGGRCLGSLPGFCRFDSLAVTASGNICVATLVTGKITVFAPDGRVLDQVAMPDTHPTNICFGGPDMRTATITLSGEGALGQMRWPEPGLRLNFQQ</sequence>
<dbReference type="AlphaFoldDB" id="A0A327LVY9"/>
<accession>A0A327LVY9</accession>
<dbReference type="OrthoDB" id="2633250at2"/>
<dbReference type="InterPro" id="IPR013658">
    <property type="entry name" value="SGL"/>
</dbReference>
<gene>
    <name evidence="2" type="ORF">DOO78_25930</name>
</gene>
<dbReference type="InterPro" id="IPR051262">
    <property type="entry name" value="SMP-30/CGR1_Lactonase"/>
</dbReference>
<keyword evidence="3" id="KW-1185">Reference proteome</keyword>
<comment type="caution">
    <text evidence="2">The sequence shown here is derived from an EMBL/GenBank/DDBJ whole genome shotgun (WGS) entry which is preliminary data.</text>
</comment>
<dbReference type="EMBL" id="QLIX01000047">
    <property type="protein sequence ID" value="RAI54596.1"/>
    <property type="molecule type" value="Genomic_DNA"/>
</dbReference>